<dbReference type="EMBL" id="LAZR01016608">
    <property type="protein sequence ID" value="KKM03761.1"/>
    <property type="molecule type" value="Genomic_DNA"/>
</dbReference>
<proteinExistence type="predicted"/>
<accession>A0A0F9JD65</accession>
<gene>
    <name evidence="1" type="ORF">LCGC14_1771190</name>
</gene>
<reference evidence="1" key="1">
    <citation type="journal article" date="2015" name="Nature">
        <title>Complex archaea that bridge the gap between prokaryotes and eukaryotes.</title>
        <authorList>
            <person name="Spang A."/>
            <person name="Saw J.H."/>
            <person name="Jorgensen S.L."/>
            <person name="Zaremba-Niedzwiedzka K."/>
            <person name="Martijn J."/>
            <person name="Lind A.E."/>
            <person name="van Eijk R."/>
            <person name="Schleper C."/>
            <person name="Guy L."/>
            <person name="Ettema T.J."/>
        </authorList>
    </citation>
    <scope>NUCLEOTIDE SEQUENCE</scope>
</reference>
<comment type="caution">
    <text evidence="1">The sequence shown here is derived from an EMBL/GenBank/DDBJ whole genome shotgun (WGS) entry which is preliminary data.</text>
</comment>
<dbReference type="AlphaFoldDB" id="A0A0F9JD65"/>
<evidence type="ECO:0000313" key="1">
    <source>
        <dbReference type="EMBL" id="KKM03761.1"/>
    </source>
</evidence>
<protein>
    <submittedName>
        <fullName evidence="1">Uncharacterized protein</fullName>
    </submittedName>
</protein>
<organism evidence="1">
    <name type="scientific">marine sediment metagenome</name>
    <dbReference type="NCBI Taxonomy" id="412755"/>
    <lineage>
        <taxon>unclassified sequences</taxon>
        <taxon>metagenomes</taxon>
        <taxon>ecological metagenomes</taxon>
    </lineage>
</organism>
<sequence>MAAVEKRLNLRLGTQDLIVGVLLEFRDLAVLHPAVHEGHEPFAHPLVPA</sequence>
<name>A0A0F9JD65_9ZZZZ</name>